<reference evidence="5" key="2">
    <citation type="submission" date="2016-11" db="EMBL/GenBank/DDBJ databases">
        <authorList>
            <person name="Varghese N."/>
            <person name="Submissions S."/>
        </authorList>
    </citation>
    <scope>NUCLEOTIDE SEQUENCE [LARGE SCALE GENOMIC DNA]</scope>
    <source>
        <strain evidence="5">DX253</strain>
    </source>
</reference>
<name>E7QQ55_HALPU</name>
<dbReference type="Gene3D" id="3.90.25.10">
    <property type="entry name" value="UDP-galactose 4-epimerase, domain 1"/>
    <property type="match status" value="1"/>
</dbReference>
<dbReference type="Pfam" id="PF01370">
    <property type="entry name" value="Epimerase"/>
    <property type="match status" value="1"/>
</dbReference>
<dbReference type="Proteomes" id="UP000184203">
    <property type="component" value="Unassembled WGS sequence"/>
</dbReference>
<sequence length="315" mass="33960">MTEGSASTPRTAPRDRTILITGGAGFVGSHLAESLARDNDVRILDDFSTGKRGNVPADATLIEGDVRDPEAVAEAMADVDIVFHEAAMVSVSRSVEHPLRSHAVTGNGSLVVLDRARREDARVVLASSAAVYGHPDAVPVVESEHKRPTSPYGIDKLTADQYARRFSDLYGIETVTLRYFNVYGPRQNPEYSAVVRTFLDQARRGEDITIQGDGTQTRDFVHVDDVVQANCRAATTDRTGEAFNVGTGESVTIRELAETIRSVTDSSSDIVHTDPRPGDIDHSRADITKARTALGYEPTVSLSDGLAELVEGPTV</sequence>
<reference evidence="3" key="3">
    <citation type="submission" date="2016-11" db="EMBL/GenBank/DDBJ databases">
        <authorList>
            <person name="Jaros S."/>
            <person name="Januszkiewicz K."/>
            <person name="Wedrychowicz H."/>
        </authorList>
    </citation>
    <scope>NUCLEOTIDE SEQUENCE [LARGE SCALE GENOMIC DNA]</scope>
    <source>
        <strain evidence="3">DX253</strain>
    </source>
</reference>
<dbReference type="PANTHER" id="PTHR43245:SF13">
    <property type="entry name" value="UDP-D-APIOSE_UDP-D-XYLOSE SYNTHASE 2"/>
    <property type="match status" value="1"/>
</dbReference>
<protein>
    <submittedName>
        <fullName evidence="2">NAD-dependent epimerase/dehydratase</fullName>
    </submittedName>
    <submittedName>
        <fullName evidence="3">UDP-glucose 4-epimerase</fullName>
    </submittedName>
</protein>
<feature type="domain" description="NAD-dependent epimerase/dehydratase" evidence="1">
    <location>
        <begin position="18"/>
        <end position="246"/>
    </location>
</feature>
<dbReference type="SUPFAM" id="SSF51735">
    <property type="entry name" value="NAD(P)-binding Rossmann-fold domains"/>
    <property type="match status" value="1"/>
</dbReference>
<evidence type="ECO:0000313" key="4">
    <source>
        <dbReference type="Proteomes" id="UP000003751"/>
    </source>
</evidence>
<dbReference type="OrthoDB" id="4907at2157"/>
<proteinExistence type="predicted"/>
<evidence type="ECO:0000313" key="5">
    <source>
        <dbReference type="Proteomes" id="UP000184203"/>
    </source>
</evidence>
<dbReference type="EMBL" id="AEMG01000004">
    <property type="protein sequence ID" value="EFW93119.1"/>
    <property type="molecule type" value="Genomic_DNA"/>
</dbReference>
<dbReference type="EMBL" id="FRAN01000002">
    <property type="protein sequence ID" value="SHK45360.1"/>
    <property type="molecule type" value="Genomic_DNA"/>
</dbReference>
<dbReference type="Proteomes" id="UP000003751">
    <property type="component" value="Unassembled WGS sequence"/>
</dbReference>
<keyword evidence="5" id="KW-1185">Reference proteome</keyword>
<dbReference type="STRING" id="797209.GCA_000376445_01041"/>
<dbReference type="PRINTS" id="PR01713">
    <property type="entry name" value="NUCEPIMERASE"/>
</dbReference>
<dbReference type="eggNOG" id="arCOG01369">
    <property type="taxonomic scope" value="Archaea"/>
</dbReference>
<dbReference type="RefSeq" id="WP_007977505.1">
    <property type="nucleotide sequence ID" value="NZ_AEMG01000004.1"/>
</dbReference>
<gene>
    <name evidence="3" type="ORF">SAMN05444342_1309</name>
    <name evidence="2" type="ORF">ZOD2009_04627</name>
</gene>
<dbReference type="InterPro" id="IPR001509">
    <property type="entry name" value="Epimerase_deHydtase"/>
</dbReference>
<accession>E7QQ55</accession>
<organism evidence="2 4">
    <name type="scientific">Haladaptatus paucihalophilus DX253</name>
    <dbReference type="NCBI Taxonomy" id="797209"/>
    <lineage>
        <taxon>Archaea</taxon>
        <taxon>Methanobacteriati</taxon>
        <taxon>Methanobacteriota</taxon>
        <taxon>Stenosarchaea group</taxon>
        <taxon>Halobacteria</taxon>
        <taxon>Halobacteriales</taxon>
        <taxon>Haladaptataceae</taxon>
        <taxon>Haladaptatus</taxon>
    </lineage>
</organism>
<evidence type="ECO:0000313" key="2">
    <source>
        <dbReference type="EMBL" id="EFW93119.1"/>
    </source>
</evidence>
<dbReference type="PATRIC" id="fig|797209.4.peg.915"/>
<dbReference type="InterPro" id="IPR050177">
    <property type="entry name" value="Lipid_A_modif_metabolic_enz"/>
</dbReference>
<dbReference type="InterPro" id="IPR036291">
    <property type="entry name" value="NAD(P)-bd_dom_sf"/>
</dbReference>
<dbReference type="AlphaFoldDB" id="E7QQ55"/>
<evidence type="ECO:0000313" key="3">
    <source>
        <dbReference type="EMBL" id="SHK45360.1"/>
    </source>
</evidence>
<dbReference type="Gene3D" id="3.40.50.720">
    <property type="entry name" value="NAD(P)-binding Rossmann-like Domain"/>
    <property type="match status" value="1"/>
</dbReference>
<reference evidence="2 4" key="1">
    <citation type="journal article" date="2014" name="ISME J.">
        <title>Trehalose/2-sulfotrehalose biosynthesis and glycine-betaine uptake are widely spread mechanisms for osmoadaptation in the Halobacteriales.</title>
        <authorList>
            <person name="Youssef N.H."/>
            <person name="Savage-Ashlock K.N."/>
            <person name="McCully A.L."/>
            <person name="Luedtke B."/>
            <person name="Shaw E.I."/>
            <person name="Hoff W.D."/>
            <person name="Elshahed M.S."/>
        </authorList>
    </citation>
    <scope>NUCLEOTIDE SEQUENCE [LARGE SCALE GENOMIC DNA]</scope>
    <source>
        <strain evidence="2 4">DX253</strain>
    </source>
</reference>
<evidence type="ECO:0000259" key="1">
    <source>
        <dbReference type="Pfam" id="PF01370"/>
    </source>
</evidence>
<dbReference type="PANTHER" id="PTHR43245">
    <property type="entry name" value="BIFUNCTIONAL POLYMYXIN RESISTANCE PROTEIN ARNA"/>
    <property type="match status" value="1"/>
</dbReference>